<keyword evidence="7 9" id="KW-1133">Transmembrane helix</keyword>
<dbReference type="Proteomes" id="UP000031056">
    <property type="component" value="Unassembled WGS sequence"/>
</dbReference>
<proteinExistence type="inferred from homology"/>
<dbReference type="InterPro" id="IPR013057">
    <property type="entry name" value="AA_transpt_TM"/>
</dbReference>
<dbReference type="GeneID" id="26261603"/>
<dbReference type="PANTHER" id="PTHR22950">
    <property type="entry name" value="AMINO ACID TRANSPORTER"/>
    <property type="match status" value="1"/>
</dbReference>
<dbReference type="GO" id="GO:0061459">
    <property type="term" value="F:L-arginine transmembrane transporter activity"/>
    <property type="evidence" value="ECO:0007669"/>
    <property type="project" value="TreeGrafter"/>
</dbReference>
<dbReference type="AlphaFoldDB" id="A0A0B2ULP0"/>
<evidence type="ECO:0000259" key="10">
    <source>
        <dbReference type="Pfam" id="PF01490"/>
    </source>
</evidence>
<feature type="domain" description="Amino acid transporter transmembrane" evidence="10">
    <location>
        <begin position="6"/>
        <end position="379"/>
    </location>
</feature>
<dbReference type="RefSeq" id="XP_014564009.1">
    <property type="nucleotide sequence ID" value="XM_014708523.1"/>
</dbReference>
<dbReference type="GO" id="GO:0015189">
    <property type="term" value="F:L-lysine transmembrane transporter activity"/>
    <property type="evidence" value="ECO:0007669"/>
    <property type="project" value="TreeGrafter"/>
</dbReference>
<dbReference type="GO" id="GO:0015194">
    <property type="term" value="F:L-serine transmembrane transporter activity"/>
    <property type="evidence" value="ECO:0007669"/>
    <property type="project" value="TreeGrafter"/>
</dbReference>
<protein>
    <submittedName>
        <fullName evidence="11">Amino acid permease</fullName>
    </submittedName>
</protein>
<accession>A0A0B2ULP0</accession>
<feature type="transmembrane region" description="Helical" evidence="9">
    <location>
        <begin position="228"/>
        <end position="249"/>
    </location>
</feature>
<dbReference type="HOGENOM" id="CLU_049198_0_0_1"/>
<evidence type="ECO:0000256" key="5">
    <source>
        <dbReference type="ARBA" id="ARBA00022692"/>
    </source>
</evidence>
<feature type="transmembrane region" description="Helical" evidence="9">
    <location>
        <begin position="379"/>
        <end position="401"/>
    </location>
</feature>
<dbReference type="GO" id="GO:0005774">
    <property type="term" value="C:vacuolar membrane"/>
    <property type="evidence" value="ECO:0007669"/>
    <property type="project" value="UniProtKB-SubCell"/>
</dbReference>
<evidence type="ECO:0000313" key="12">
    <source>
        <dbReference type="Proteomes" id="UP000031056"/>
    </source>
</evidence>
<evidence type="ECO:0000256" key="2">
    <source>
        <dbReference type="ARBA" id="ARBA00008066"/>
    </source>
</evidence>
<organism evidence="11 12">
    <name type="scientific">Ordospora colligata OC4</name>
    <dbReference type="NCBI Taxonomy" id="1354746"/>
    <lineage>
        <taxon>Eukaryota</taxon>
        <taxon>Fungi</taxon>
        <taxon>Fungi incertae sedis</taxon>
        <taxon>Microsporidia</taxon>
        <taxon>Ordosporidae</taxon>
        <taxon>Ordospora</taxon>
    </lineage>
</organism>
<evidence type="ECO:0000256" key="9">
    <source>
        <dbReference type="SAM" id="Phobius"/>
    </source>
</evidence>
<feature type="transmembrane region" description="Helical" evidence="9">
    <location>
        <begin position="38"/>
        <end position="60"/>
    </location>
</feature>
<evidence type="ECO:0000256" key="6">
    <source>
        <dbReference type="ARBA" id="ARBA00022970"/>
    </source>
</evidence>
<name>A0A0B2ULP0_9MICR</name>
<evidence type="ECO:0000256" key="7">
    <source>
        <dbReference type="ARBA" id="ARBA00022989"/>
    </source>
</evidence>
<dbReference type="Pfam" id="PF01490">
    <property type="entry name" value="Aa_trans"/>
    <property type="match status" value="1"/>
</dbReference>
<feature type="transmembrane region" description="Helical" evidence="9">
    <location>
        <begin position="6"/>
        <end position="26"/>
    </location>
</feature>
<feature type="transmembrane region" description="Helical" evidence="9">
    <location>
        <begin position="125"/>
        <end position="143"/>
    </location>
</feature>
<feature type="transmembrane region" description="Helical" evidence="9">
    <location>
        <begin position="155"/>
        <end position="176"/>
    </location>
</feature>
<comment type="similarity">
    <text evidence="2">Belongs to the amino acid/polyamine transporter 2 family.</text>
</comment>
<feature type="transmembrane region" description="Helical" evidence="9">
    <location>
        <begin position="282"/>
        <end position="303"/>
    </location>
</feature>
<evidence type="ECO:0000256" key="1">
    <source>
        <dbReference type="ARBA" id="ARBA00004128"/>
    </source>
</evidence>
<keyword evidence="5 9" id="KW-0812">Transmembrane</keyword>
<dbReference type="OrthoDB" id="438545at2759"/>
<comment type="subcellular location">
    <subcellularLocation>
        <location evidence="1">Vacuole membrane</location>
        <topology evidence="1">Multi-pass membrane protein</topology>
    </subcellularLocation>
</comment>
<dbReference type="GO" id="GO:0005313">
    <property type="term" value="F:L-glutamate transmembrane transporter activity"/>
    <property type="evidence" value="ECO:0007669"/>
    <property type="project" value="TreeGrafter"/>
</dbReference>
<evidence type="ECO:0000256" key="8">
    <source>
        <dbReference type="ARBA" id="ARBA00023136"/>
    </source>
</evidence>
<dbReference type="GO" id="GO:0005302">
    <property type="term" value="F:L-tyrosine transmembrane transporter activity"/>
    <property type="evidence" value="ECO:0007669"/>
    <property type="project" value="TreeGrafter"/>
</dbReference>
<dbReference type="PANTHER" id="PTHR22950:SF678">
    <property type="entry name" value="VACUOLAR AMINO ACID TRANSPORTER 5-RELATED"/>
    <property type="match status" value="1"/>
</dbReference>
<keyword evidence="8 9" id="KW-0472">Membrane</keyword>
<comment type="caution">
    <text evidence="11">The sequence shown here is derived from an EMBL/GenBank/DDBJ whole genome shotgun (WGS) entry which is preliminary data.</text>
</comment>
<keyword evidence="6" id="KW-0029">Amino-acid transport</keyword>
<reference evidence="11 12" key="1">
    <citation type="journal article" date="2014" name="MBio">
        <title>The Ordospora colligata genome; evolution of extreme reduction in microsporidia and host-to-parasite horizontal gene transfer.</title>
        <authorList>
            <person name="Pombert J.-F."/>
            <person name="Haag K.L."/>
            <person name="Beidas S."/>
            <person name="Ebert D."/>
            <person name="Keeling P.J."/>
        </authorList>
    </citation>
    <scope>NUCLEOTIDE SEQUENCE [LARGE SCALE GENOMIC DNA]</scope>
    <source>
        <strain evidence="11 12">OC4</strain>
    </source>
</reference>
<feature type="transmembrane region" description="Helical" evidence="9">
    <location>
        <begin position="323"/>
        <end position="341"/>
    </location>
</feature>
<evidence type="ECO:0000313" key="11">
    <source>
        <dbReference type="EMBL" id="KHN69967.1"/>
    </source>
</evidence>
<evidence type="ECO:0000256" key="4">
    <source>
        <dbReference type="ARBA" id="ARBA00022554"/>
    </source>
</evidence>
<keyword evidence="12" id="KW-1185">Reference proteome</keyword>
<dbReference type="InParanoid" id="A0A0B2ULP0"/>
<keyword evidence="4" id="KW-0926">Vacuole</keyword>
<gene>
    <name evidence="11" type="ORF">M896_041650</name>
</gene>
<dbReference type="EMBL" id="JOKQ01000004">
    <property type="protein sequence ID" value="KHN69967.1"/>
    <property type="molecule type" value="Genomic_DNA"/>
</dbReference>
<feature type="transmembrane region" description="Helical" evidence="9">
    <location>
        <begin position="80"/>
        <end position="104"/>
    </location>
</feature>
<keyword evidence="3" id="KW-0813">Transport</keyword>
<evidence type="ECO:0000256" key="3">
    <source>
        <dbReference type="ARBA" id="ARBA00022448"/>
    </source>
</evidence>
<feature type="transmembrane region" description="Helical" evidence="9">
    <location>
        <begin position="353"/>
        <end position="373"/>
    </location>
</feature>
<dbReference type="STRING" id="1354746.A0A0B2ULP0"/>
<sequence length="404" mass="44223">MKDSLGTISAVVTMVTSMMGTGINFMPVAFQNVGYVRGIILINFVGFLTFFSLFAISVAARMSKDSVPTYSSLASHISKYLKILVDVSTFVSCFGSNIFFYRYLAGLIQKVIVSFFGYADISSEMGRKAIVIAMLVPFCLLSLKKNLSSLKISSYITVLSVSYLALLMVAYCVFIGDTCSDELIKMHGPNFSSGISYFILALSCQANMVKTYTELEVQTVGSIVKVALGASLFGTLIYGTVGLCGYIVFGDSIRGSVIDLLIDPSSNINIYLKKHTIDSYAISSKIACFGAIMVLFGAFPMQMNPMCEIILSYMAKDSRNVDMLWKRVIYVVMAAFLLLALMKDLNIDTILQFVSITAINLTSFTYPSIYYLFAKKNVSITTILAGVMGIGSIVSMVYMTLDIL</sequence>
<dbReference type="VEuPathDB" id="MicrosporidiaDB:M896_041650"/>
<dbReference type="GO" id="GO:0005290">
    <property type="term" value="F:L-histidine transmembrane transporter activity"/>
    <property type="evidence" value="ECO:0007669"/>
    <property type="project" value="TreeGrafter"/>
</dbReference>